<organism evidence="4 5">
    <name type="scientific">Methylomarinovum tepidoasis</name>
    <dbReference type="NCBI Taxonomy" id="2840183"/>
    <lineage>
        <taxon>Bacteria</taxon>
        <taxon>Pseudomonadati</taxon>
        <taxon>Pseudomonadota</taxon>
        <taxon>Gammaproteobacteria</taxon>
        <taxon>Methylococcales</taxon>
        <taxon>Methylothermaceae</taxon>
        <taxon>Methylomarinovum</taxon>
    </lineage>
</organism>
<reference evidence="5" key="1">
    <citation type="journal article" date="2024" name="Int. J. Syst. Evol. Microbiol.">
        <title>Methylomarinovum tepidoasis sp. nov., a moderately thermophilic methanotroph of the family Methylothermaceae isolated from a deep-sea hydrothermal field.</title>
        <authorList>
            <person name="Hirayama H."/>
            <person name="Takaki Y."/>
            <person name="Abe M."/>
            <person name="Miyazaki M."/>
            <person name="Uematsu K."/>
            <person name="Matsui Y."/>
            <person name="Takai K."/>
        </authorList>
    </citation>
    <scope>NUCLEOTIDE SEQUENCE [LARGE SCALE GENOMIC DNA]</scope>
    <source>
        <strain evidence="5">IN45</strain>
    </source>
</reference>
<feature type="domain" description="AAA+ ATPase" evidence="3">
    <location>
        <begin position="42"/>
        <end position="208"/>
    </location>
</feature>
<evidence type="ECO:0000259" key="3">
    <source>
        <dbReference type="SMART" id="SM00382"/>
    </source>
</evidence>
<dbReference type="KEGG" id="meiy:MIN45_P2187"/>
<dbReference type="SUPFAM" id="SSF52540">
    <property type="entry name" value="P-loop containing nucleoside triphosphate hydrolases"/>
    <property type="match status" value="1"/>
</dbReference>
<dbReference type="InterPro" id="IPR052026">
    <property type="entry name" value="ExeA_AAA_ATPase_DNA-bind"/>
</dbReference>
<protein>
    <submittedName>
        <fullName evidence="4">General secretion pathway protein A</fullName>
    </submittedName>
</protein>
<dbReference type="PANTHER" id="PTHR35894:SF1">
    <property type="entry name" value="PHOSPHORIBULOKINASE _ URIDINE KINASE FAMILY"/>
    <property type="match status" value="1"/>
</dbReference>
<name>A0AAU9D4D4_9GAMM</name>
<dbReference type="InterPro" id="IPR017466">
    <property type="entry name" value="XrtA-assoc_ATPase-like"/>
</dbReference>
<sequence length="374" mass="42074">MYTQFFRLNKKPFQLTPDPEFFFNSPVHKRALAYLRYGLAQGEGFVVVTGMPGTGKTLLVKALFASLRQENIVAGVMVTSQVGAEDTLRIISATFGLAYDGDDKATLLRNLERFFKEKAREGKRVLLVVDEAQNLPLQSLEELRMLSNFEVNGRPLFQAFLLGQDEFRLTLQSEALTQVYQRVIATYHLRPLTLEETRAYILHRLKLAGWQQDPRFNEAAFKEIHAFTKGIPRVVNSLCDRLLLFAYLEERHDIDAKVVQTVVEEIREESPTGESLPPTHEASAADTPALTQIVNSASQGGLVAHLEQRIAKLESRVAELQGLLQRERALLRKAILLQLDMDEVYAVDLAEPERKTPAKAEKNPAEEGTVEGEA</sequence>
<dbReference type="RefSeq" id="WP_286292366.1">
    <property type="nucleotide sequence ID" value="NZ_AP024718.1"/>
</dbReference>
<keyword evidence="5" id="KW-1185">Reference proteome</keyword>
<dbReference type="Pfam" id="PF13401">
    <property type="entry name" value="AAA_22"/>
    <property type="match status" value="1"/>
</dbReference>
<dbReference type="InterPro" id="IPR049945">
    <property type="entry name" value="AAA_22"/>
</dbReference>
<dbReference type="EMBL" id="AP024718">
    <property type="protein sequence ID" value="BCX89814.1"/>
    <property type="molecule type" value="Genomic_DNA"/>
</dbReference>
<proteinExistence type="predicted"/>
<dbReference type="SMART" id="SM00382">
    <property type="entry name" value="AAA"/>
    <property type="match status" value="1"/>
</dbReference>
<dbReference type="InterPro" id="IPR027417">
    <property type="entry name" value="P-loop_NTPase"/>
</dbReference>
<dbReference type="GO" id="GO:0016887">
    <property type="term" value="F:ATP hydrolysis activity"/>
    <property type="evidence" value="ECO:0007669"/>
    <property type="project" value="InterPro"/>
</dbReference>
<gene>
    <name evidence="4" type="ORF">MIN45_P2187</name>
</gene>
<dbReference type="InterPro" id="IPR003593">
    <property type="entry name" value="AAA+_ATPase"/>
</dbReference>
<evidence type="ECO:0000256" key="2">
    <source>
        <dbReference type="SAM" id="MobiDB-lite"/>
    </source>
</evidence>
<evidence type="ECO:0000313" key="4">
    <source>
        <dbReference type="EMBL" id="BCX89814.1"/>
    </source>
</evidence>
<feature type="region of interest" description="Disordered" evidence="2">
    <location>
        <begin position="351"/>
        <end position="374"/>
    </location>
</feature>
<accession>A0AAU9D4D4</accession>
<dbReference type="Gene3D" id="3.40.50.300">
    <property type="entry name" value="P-loop containing nucleotide triphosphate hydrolases"/>
    <property type="match status" value="1"/>
</dbReference>
<feature type="compositionally biased region" description="Basic and acidic residues" evidence="2">
    <location>
        <begin position="351"/>
        <end position="365"/>
    </location>
</feature>
<evidence type="ECO:0000256" key="1">
    <source>
        <dbReference type="SAM" id="Coils"/>
    </source>
</evidence>
<feature type="coiled-coil region" evidence="1">
    <location>
        <begin position="303"/>
        <end position="330"/>
    </location>
</feature>
<dbReference type="PANTHER" id="PTHR35894">
    <property type="entry name" value="GENERAL SECRETION PATHWAY PROTEIN A-RELATED"/>
    <property type="match status" value="1"/>
</dbReference>
<evidence type="ECO:0000313" key="5">
    <source>
        <dbReference type="Proteomes" id="UP001321450"/>
    </source>
</evidence>
<dbReference type="AlphaFoldDB" id="A0AAU9D4D4"/>
<dbReference type="Proteomes" id="UP001321450">
    <property type="component" value="Chromosome"/>
</dbReference>
<keyword evidence="1" id="KW-0175">Coiled coil</keyword>
<dbReference type="NCBIfam" id="TIGR03015">
    <property type="entry name" value="pepcterm_ATPase"/>
    <property type="match status" value="1"/>
</dbReference>